<dbReference type="PRINTS" id="PR00094">
    <property type="entry name" value="ADENYLTKNASE"/>
</dbReference>
<accession>A0A2P5P5P9</accession>
<name>A0A2P5P5P9_9CHLR</name>
<dbReference type="RefSeq" id="WP_102330626.1">
    <property type="nucleotide sequence ID" value="NZ_CP058566.2"/>
</dbReference>
<keyword evidence="6" id="KW-0067">ATP-binding</keyword>
<keyword evidence="1 5" id="KW-0808">Transferase</keyword>
<comment type="catalytic activity">
    <reaction evidence="6">
        <text>AMP + ATP = 2 ADP</text>
        <dbReference type="Rhea" id="RHEA:12973"/>
        <dbReference type="ChEBI" id="CHEBI:30616"/>
        <dbReference type="ChEBI" id="CHEBI:456215"/>
        <dbReference type="ChEBI" id="CHEBI:456216"/>
        <dbReference type="EC" id="2.7.4.3"/>
    </reaction>
</comment>
<evidence type="ECO:0000256" key="3">
    <source>
        <dbReference type="ARBA" id="ARBA00022741"/>
    </source>
</evidence>
<evidence type="ECO:0000313" key="7">
    <source>
        <dbReference type="EMBL" id="PPD57614.1"/>
    </source>
</evidence>
<evidence type="ECO:0000256" key="5">
    <source>
        <dbReference type="RuleBase" id="RU003330"/>
    </source>
</evidence>
<dbReference type="EMBL" id="JQAN02000011">
    <property type="protein sequence ID" value="PPD57614.1"/>
    <property type="molecule type" value="Genomic_DNA"/>
</dbReference>
<dbReference type="InterPro" id="IPR027417">
    <property type="entry name" value="P-loop_NTPase"/>
</dbReference>
<dbReference type="Gene3D" id="3.40.50.300">
    <property type="entry name" value="P-loop containing nucleotide triphosphate hydrolases"/>
    <property type="match status" value="1"/>
</dbReference>
<comment type="caution">
    <text evidence="7">The sequence shown here is derived from an EMBL/GenBank/DDBJ whole genome shotgun (WGS) entry which is preliminary data.</text>
</comment>
<dbReference type="GO" id="GO:0005524">
    <property type="term" value="F:ATP binding"/>
    <property type="evidence" value="ECO:0007669"/>
    <property type="project" value="UniProtKB-KW"/>
</dbReference>
<protein>
    <recommendedName>
        <fullName evidence="6">Adenylate kinase</fullName>
        <ecNumber evidence="6">2.7.4.3</ecNumber>
    </recommendedName>
</protein>
<proteinExistence type="inferred from homology"/>
<evidence type="ECO:0000256" key="6">
    <source>
        <dbReference type="RuleBase" id="RU003331"/>
    </source>
</evidence>
<sequence length="214" mass="23029">MDENQSEYLPNAILLLGPTGSGKTPLGDLLENEGLAGRKCFHFDFGAQLRGYAANPTDLLSEVELEIVKISLGSGALLTDSQFGIAEKLLGEFIEKNRIGSGDLIIMNGMPRHAGQAAGLERIIKMKAVVVLGCDAATVRERICTNAGGDREGRVDDTKEDVVRKLAIFAEKTLPLLKFYEGYGIPVIHIDVGTNDSAIKSRGALVVKITNIFD</sequence>
<gene>
    <name evidence="7" type="ORF">JP09_007670</name>
</gene>
<keyword evidence="4 5" id="KW-0418">Kinase</keyword>
<dbReference type="GO" id="GO:0004017">
    <property type="term" value="F:AMP kinase activity"/>
    <property type="evidence" value="ECO:0007669"/>
    <property type="project" value="UniProtKB-EC"/>
</dbReference>
<keyword evidence="3 6" id="KW-0547">Nucleotide-binding</keyword>
<comment type="similarity">
    <text evidence="5">Belongs to the adenylate kinase family.</text>
</comment>
<evidence type="ECO:0000313" key="8">
    <source>
        <dbReference type="Proteomes" id="UP000235653"/>
    </source>
</evidence>
<dbReference type="Proteomes" id="UP000235653">
    <property type="component" value="Unassembled WGS sequence"/>
</dbReference>
<evidence type="ECO:0000256" key="2">
    <source>
        <dbReference type="ARBA" id="ARBA00022727"/>
    </source>
</evidence>
<dbReference type="GO" id="GO:0005737">
    <property type="term" value="C:cytoplasm"/>
    <property type="evidence" value="ECO:0007669"/>
    <property type="project" value="UniProtKB-SubCell"/>
</dbReference>
<comment type="subcellular location">
    <subcellularLocation>
        <location evidence="6">Cytoplasm</location>
    </subcellularLocation>
</comment>
<dbReference type="InterPro" id="IPR000850">
    <property type="entry name" value="Adenylat/UMP-CMP_kin"/>
</dbReference>
<dbReference type="PANTHER" id="PTHR23359">
    <property type="entry name" value="NUCLEOTIDE KINASE"/>
    <property type="match status" value="1"/>
</dbReference>
<evidence type="ECO:0000256" key="4">
    <source>
        <dbReference type="ARBA" id="ARBA00022777"/>
    </source>
</evidence>
<comment type="subunit">
    <text evidence="6">Monomer.</text>
</comment>
<dbReference type="EC" id="2.7.4.3" evidence="6"/>
<evidence type="ECO:0000256" key="1">
    <source>
        <dbReference type="ARBA" id="ARBA00022679"/>
    </source>
</evidence>
<organism evidence="7 8">
    <name type="scientific">Dehalogenimonas etheniformans</name>
    <dbReference type="NCBI Taxonomy" id="1536648"/>
    <lineage>
        <taxon>Bacteria</taxon>
        <taxon>Bacillati</taxon>
        <taxon>Chloroflexota</taxon>
        <taxon>Dehalococcoidia</taxon>
        <taxon>Dehalococcoidales</taxon>
        <taxon>Dehalococcoidaceae</taxon>
        <taxon>Dehalogenimonas</taxon>
    </lineage>
</organism>
<keyword evidence="8" id="KW-1185">Reference proteome</keyword>
<dbReference type="AlphaFoldDB" id="A0A2P5P5P9"/>
<keyword evidence="2" id="KW-0545">Nucleotide biosynthesis</keyword>
<dbReference type="SUPFAM" id="SSF52540">
    <property type="entry name" value="P-loop containing nucleoside triphosphate hydrolases"/>
    <property type="match status" value="1"/>
</dbReference>
<dbReference type="OrthoDB" id="164081at2"/>
<reference evidence="7 8" key="1">
    <citation type="journal article" date="2017" name="ISME J.">
        <title>Grape pomace compost harbors organohalide-respiring Dehalogenimonas species with novel reductive dehalogenase genes.</title>
        <authorList>
            <person name="Yang Y."/>
            <person name="Higgins S.A."/>
            <person name="Yan J."/>
            <person name="Simsir B."/>
            <person name="Chourey K."/>
            <person name="Iyer R."/>
            <person name="Hettich R.L."/>
            <person name="Baldwin B."/>
            <person name="Ogles D.M."/>
            <person name="Loffler F.E."/>
        </authorList>
    </citation>
    <scope>NUCLEOTIDE SEQUENCE [LARGE SCALE GENOMIC DNA]</scope>
    <source>
        <strain evidence="7 8">GP</strain>
    </source>
</reference>
<dbReference type="Pfam" id="PF00406">
    <property type="entry name" value="ADK"/>
    <property type="match status" value="1"/>
</dbReference>